<evidence type="ECO:0000313" key="8">
    <source>
        <dbReference type="EMBL" id="MBM7277106.1"/>
    </source>
</evidence>
<dbReference type="Gene3D" id="3.30.70.580">
    <property type="entry name" value="Pseudouridine synthase I, catalytic domain, N-terminal subdomain"/>
    <property type="match status" value="1"/>
</dbReference>
<comment type="catalytic activity">
    <reaction evidence="4 5">
        <text>uridine(38/39/40) in tRNA = pseudouridine(38/39/40) in tRNA</text>
        <dbReference type="Rhea" id="RHEA:22376"/>
        <dbReference type="Rhea" id="RHEA-COMP:10085"/>
        <dbReference type="Rhea" id="RHEA-COMP:10087"/>
        <dbReference type="ChEBI" id="CHEBI:65314"/>
        <dbReference type="ChEBI" id="CHEBI:65315"/>
        <dbReference type="EC" id="5.4.99.12"/>
    </reaction>
</comment>
<feature type="compositionally biased region" description="Low complexity" evidence="6">
    <location>
        <begin position="1"/>
        <end position="11"/>
    </location>
</feature>
<dbReference type="GO" id="GO:0160147">
    <property type="term" value="F:tRNA pseudouridine(38-40) synthase activity"/>
    <property type="evidence" value="ECO:0007669"/>
    <property type="project" value="UniProtKB-EC"/>
</dbReference>
<dbReference type="NCBIfam" id="TIGR00071">
    <property type="entry name" value="hisT_truA"/>
    <property type="match status" value="1"/>
</dbReference>
<dbReference type="GO" id="GO:0003723">
    <property type="term" value="F:RNA binding"/>
    <property type="evidence" value="ECO:0007669"/>
    <property type="project" value="InterPro"/>
</dbReference>
<dbReference type="PANTHER" id="PTHR11142">
    <property type="entry name" value="PSEUDOURIDYLATE SYNTHASE"/>
    <property type="match status" value="1"/>
</dbReference>
<feature type="binding site" evidence="4">
    <location>
        <position position="168"/>
    </location>
    <ligand>
        <name>substrate</name>
    </ligand>
</feature>
<name>A0AAW4G1R0_GORRU</name>
<dbReference type="PANTHER" id="PTHR11142:SF0">
    <property type="entry name" value="TRNA PSEUDOURIDINE SYNTHASE-LIKE 1"/>
    <property type="match status" value="1"/>
</dbReference>
<evidence type="ECO:0000256" key="2">
    <source>
        <dbReference type="ARBA" id="ARBA00022694"/>
    </source>
</evidence>
<dbReference type="RefSeq" id="WP_204717513.1">
    <property type="nucleotide sequence ID" value="NZ_JAFFGU010000001.1"/>
</dbReference>
<evidence type="ECO:0000256" key="6">
    <source>
        <dbReference type="SAM" id="MobiDB-lite"/>
    </source>
</evidence>
<feature type="active site" description="Nucleophile" evidence="4">
    <location>
        <position position="102"/>
    </location>
</feature>
<comment type="similarity">
    <text evidence="1 4 5">Belongs to the tRNA pseudouridine synthase TruA family.</text>
</comment>
<organism evidence="8 9">
    <name type="scientific">Gordonia rubripertincta</name>
    <name type="common">Rhodococcus corallinus</name>
    <dbReference type="NCBI Taxonomy" id="36822"/>
    <lineage>
        <taxon>Bacteria</taxon>
        <taxon>Bacillati</taxon>
        <taxon>Actinomycetota</taxon>
        <taxon>Actinomycetes</taxon>
        <taxon>Mycobacteriales</taxon>
        <taxon>Gordoniaceae</taxon>
        <taxon>Gordonia</taxon>
    </lineage>
</organism>
<dbReference type="Pfam" id="PF01416">
    <property type="entry name" value="PseudoU_synth_1"/>
    <property type="match status" value="1"/>
</dbReference>
<dbReference type="EC" id="5.4.99.12" evidence="4"/>
<dbReference type="InterPro" id="IPR020103">
    <property type="entry name" value="PsdUridine_synth_cat_dom_sf"/>
</dbReference>
<dbReference type="AlphaFoldDB" id="A0AAW4G1R0"/>
<evidence type="ECO:0000256" key="3">
    <source>
        <dbReference type="ARBA" id="ARBA00023235"/>
    </source>
</evidence>
<dbReference type="CDD" id="cd02570">
    <property type="entry name" value="PseudoU_synth_EcTruA"/>
    <property type="match status" value="1"/>
</dbReference>
<dbReference type="Proteomes" id="UP001195196">
    <property type="component" value="Unassembled WGS sequence"/>
</dbReference>
<feature type="region of interest" description="Disordered" evidence="6">
    <location>
        <begin position="1"/>
        <end position="44"/>
    </location>
</feature>
<keyword evidence="3 4" id="KW-0413">Isomerase</keyword>
<dbReference type="InterPro" id="IPR020097">
    <property type="entry name" value="PsdUridine_synth_TruA_a/b_dom"/>
</dbReference>
<dbReference type="InterPro" id="IPR020094">
    <property type="entry name" value="TruA/RsuA/RluB/E/F_N"/>
</dbReference>
<protein>
    <recommendedName>
        <fullName evidence="4">tRNA pseudouridine synthase A</fullName>
        <ecNumber evidence="4">5.4.99.12</ecNumber>
    </recommendedName>
    <alternativeName>
        <fullName evidence="4">tRNA pseudouridine(38-40) synthase</fullName>
    </alternativeName>
    <alternativeName>
        <fullName evidence="4">tRNA pseudouridylate synthase I</fullName>
    </alternativeName>
    <alternativeName>
        <fullName evidence="4">tRNA-uridine isomerase I</fullName>
    </alternativeName>
</protein>
<dbReference type="InterPro" id="IPR001406">
    <property type="entry name" value="PsdUridine_synth_TruA"/>
</dbReference>
<dbReference type="GO" id="GO:0031119">
    <property type="term" value="P:tRNA pseudouridine synthesis"/>
    <property type="evidence" value="ECO:0007669"/>
    <property type="project" value="UniProtKB-UniRule"/>
</dbReference>
<comment type="function">
    <text evidence="4">Formation of pseudouridine at positions 38, 39 and 40 in the anticodon stem and loop of transfer RNAs.</text>
</comment>
<comment type="caution">
    <text evidence="8">The sequence shown here is derived from an EMBL/GenBank/DDBJ whole genome shotgun (WGS) entry which is preliminary data.</text>
</comment>
<evidence type="ECO:0000259" key="7">
    <source>
        <dbReference type="Pfam" id="PF01416"/>
    </source>
</evidence>
<gene>
    <name evidence="4 8" type="primary">truA</name>
    <name evidence="8" type="ORF">JTZ10_04975</name>
</gene>
<evidence type="ECO:0000256" key="4">
    <source>
        <dbReference type="HAMAP-Rule" id="MF_00171"/>
    </source>
</evidence>
<dbReference type="Gene3D" id="3.30.70.660">
    <property type="entry name" value="Pseudouridine synthase I, catalytic domain, C-terminal subdomain"/>
    <property type="match status" value="1"/>
</dbReference>
<comment type="subunit">
    <text evidence="4">Homodimer.</text>
</comment>
<dbReference type="HAMAP" id="MF_00171">
    <property type="entry name" value="TruA"/>
    <property type="match status" value="1"/>
</dbReference>
<comment type="caution">
    <text evidence="4">Lacks conserved residue(s) required for the propagation of feature annotation.</text>
</comment>
<evidence type="ECO:0000256" key="1">
    <source>
        <dbReference type="ARBA" id="ARBA00009375"/>
    </source>
</evidence>
<evidence type="ECO:0000313" key="9">
    <source>
        <dbReference type="Proteomes" id="UP001195196"/>
    </source>
</evidence>
<dbReference type="SUPFAM" id="SSF55120">
    <property type="entry name" value="Pseudouridine synthase"/>
    <property type="match status" value="1"/>
</dbReference>
<feature type="domain" description="Pseudouridine synthase I TruA alpha/beta" evidence="7">
    <location>
        <begin position="202"/>
        <end position="304"/>
    </location>
</feature>
<dbReference type="InterPro" id="IPR020095">
    <property type="entry name" value="PsdUridine_synth_TruA_C"/>
</dbReference>
<reference evidence="8" key="1">
    <citation type="submission" date="2021-02" db="EMBL/GenBank/DDBJ databases">
        <title>Taxonomy, biology and ecology of Rhodococcus bacteria occurring in California pistachio and other woody hosts as revealed by genome sequence analyses.</title>
        <authorList>
            <person name="Riely B."/>
            <person name="Gai Y."/>
        </authorList>
    </citation>
    <scope>NUCLEOTIDE SEQUENCE</scope>
    <source>
        <strain evidence="8">BP-295</strain>
    </source>
</reference>
<accession>A0AAW4G1R0</accession>
<dbReference type="EMBL" id="JAFFGU010000001">
    <property type="protein sequence ID" value="MBM7277106.1"/>
    <property type="molecule type" value="Genomic_DNA"/>
</dbReference>
<keyword evidence="2 4" id="KW-0819">tRNA processing</keyword>
<sequence>MLSPRPSTTSRPLPPPSRRKKRPTQTTTRSSRLSRELLTEPVGPDSGAGGFCRLRFDLGYDGTDFAGWARQIGQRSVCEELETRLSTILRVPVRLTVAGRTDAGVHATGQVAHAVVPRSALETRSIAGDPSTLVGRLAKMCPDDIRVKEVRVVPDAFDARFSALRRHYRYRLDDSRWGPEPVVARTTATWRRPLDVDAMNVASSELLGLNDFAAFCRRREGATTIRDLQRFSWTRDQDGVFVGEVSADAFCWSMVRSLVGAVASVGDGRRSVDWCRALLAEKARSPQVPVAEARGLCLVGVDYPADDELAARNTVTRDVRGSTGCCGG</sequence>
<proteinExistence type="inferred from homology"/>
<evidence type="ECO:0000256" key="5">
    <source>
        <dbReference type="RuleBase" id="RU003792"/>
    </source>
</evidence>